<evidence type="ECO:0000256" key="1">
    <source>
        <dbReference type="ARBA" id="ARBA00006484"/>
    </source>
</evidence>
<feature type="transmembrane region" description="Helical" evidence="4">
    <location>
        <begin position="126"/>
        <end position="146"/>
    </location>
</feature>
<evidence type="ECO:0008006" key="7">
    <source>
        <dbReference type="Google" id="ProtNLM"/>
    </source>
</evidence>
<dbReference type="CDD" id="cd05233">
    <property type="entry name" value="SDR_c"/>
    <property type="match status" value="1"/>
</dbReference>
<evidence type="ECO:0000256" key="3">
    <source>
        <dbReference type="RuleBase" id="RU000363"/>
    </source>
</evidence>
<keyword evidence="2" id="KW-0560">Oxidoreductase</keyword>
<dbReference type="RefSeq" id="WP_072949197.1">
    <property type="nucleotide sequence ID" value="NZ_FRCT01000003.1"/>
</dbReference>
<dbReference type="EMBL" id="FRCT01000003">
    <property type="protein sequence ID" value="SHM32252.1"/>
    <property type="molecule type" value="Genomic_DNA"/>
</dbReference>
<reference evidence="5 6" key="1">
    <citation type="submission" date="2016-11" db="EMBL/GenBank/DDBJ databases">
        <authorList>
            <person name="Jaros S."/>
            <person name="Januszkiewicz K."/>
            <person name="Wedrychowicz H."/>
        </authorList>
    </citation>
    <scope>NUCLEOTIDE SEQUENCE [LARGE SCALE GENOMIC DNA]</scope>
    <source>
        <strain evidence="5 6">Y1</strain>
    </source>
</reference>
<sequence length="260" mass="28699">MKALVTGATSGIGQSIARKLAKRGWELILTGRNEDMLREMQKTIGKGTEIIAADLSKREEVFRVYEFCKGKDVDMLVNNAGYGLFGKFDETDMNDELAMIDLNVTALHILTKLFLRDFKRRDYGTILNVASVAGFMPGPLMAAYYASKNYVLKLSIAIYEELRRDKSNVTITVLCPGPVATNFNNRAGVSFSVKPITADYAAEYALHKAFTGKLFAIPGLTVKLGAFAQRFVPYKLVSAIVYNVQQAKKTSDGQGKALKK</sequence>
<gene>
    <name evidence="5" type="ORF">SAMN04487860_103110</name>
</gene>
<dbReference type="PANTHER" id="PTHR43899">
    <property type="entry name" value="RH59310P"/>
    <property type="match status" value="1"/>
</dbReference>
<evidence type="ECO:0000313" key="5">
    <source>
        <dbReference type="EMBL" id="SHM32252.1"/>
    </source>
</evidence>
<evidence type="ECO:0000313" key="6">
    <source>
        <dbReference type="Proteomes" id="UP000184394"/>
    </source>
</evidence>
<dbReference type="PIRSF" id="PIRSF000126">
    <property type="entry name" value="11-beta-HSD1"/>
    <property type="match status" value="1"/>
</dbReference>
<dbReference type="PRINTS" id="PR00080">
    <property type="entry name" value="SDRFAMILY"/>
</dbReference>
<dbReference type="GO" id="GO:0016491">
    <property type="term" value="F:oxidoreductase activity"/>
    <property type="evidence" value="ECO:0007669"/>
    <property type="project" value="UniProtKB-KW"/>
</dbReference>
<dbReference type="PANTHER" id="PTHR43899:SF13">
    <property type="entry name" value="RH59310P"/>
    <property type="match status" value="1"/>
</dbReference>
<keyword evidence="4" id="KW-1133">Transmembrane helix</keyword>
<dbReference type="OrthoDB" id="9808814at2"/>
<proteinExistence type="inferred from homology"/>
<protein>
    <recommendedName>
        <fullName evidence="7">Short-chain dehydrogenase</fullName>
    </recommendedName>
</protein>
<dbReference type="Proteomes" id="UP000184394">
    <property type="component" value="Unassembled WGS sequence"/>
</dbReference>
<dbReference type="InterPro" id="IPR051019">
    <property type="entry name" value="VLCFA-Steroid_DH"/>
</dbReference>
<comment type="similarity">
    <text evidence="1 3">Belongs to the short-chain dehydrogenases/reductases (SDR) family.</text>
</comment>
<dbReference type="InterPro" id="IPR002347">
    <property type="entry name" value="SDR_fam"/>
</dbReference>
<keyword evidence="4" id="KW-0812">Transmembrane</keyword>
<keyword evidence="4" id="KW-0472">Membrane</keyword>
<name>A0A1M7HUP6_RUMFL</name>
<dbReference type="Gene3D" id="3.40.50.720">
    <property type="entry name" value="NAD(P)-binding Rossmann-like Domain"/>
    <property type="match status" value="1"/>
</dbReference>
<organism evidence="5 6">
    <name type="scientific">Ruminococcus flavefaciens</name>
    <dbReference type="NCBI Taxonomy" id="1265"/>
    <lineage>
        <taxon>Bacteria</taxon>
        <taxon>Bacillati</taxon>
        <taxon>Bacillota</taxon>
        <taxon>Clostridia</taxon>
        <taxon>Eubacteriales</taxon>
        <taxon>Oscillospiraceae</taxon>
        <taxon>Ruminococcus</taxon>
    </lineage>
</organism>
<dbReference type="AlphaFoldDB" id="A0A1M7HUP6"/>
<dbReference type="SUPFAM" id="SSF51735">
    <property type="entry name" value="NAD(P)-binding Rossmann-fold domains"/>
    <property type="match status" value="1"/>
</dbReference>
<evidence type="ECO:0000256" key="4">
    <source>
        <dbReference type="SAM" id="Phobius"/>
    </source>
</evidence>
<dbReference type="Pfam" id="PF00106">
    <property type="entry name" value="adh_short"/>
    <property type="match status" value="1"/>
</dbReference>
<accession>A0A1M7HUP6</accession>
<dbReference type="PRINTS" id="PR00081">
    <property type="entry name" value="GDHRDH"/>
</dbReference>
<dbReference type="InterPro" id="IPR036291">
    <property type="entry name" value="NAD(P)-bd_dom_sf"/>
</dbReference>
<evidence type="ECO:0000256" key="2">
    <source>
        <dbReference type="ARBA" id="ARBA00023002"/>
    </source>
</evidence>